<evidence type="ECO:0000256" key="2">
    <source>
        <dbReference type="SAM" id="Phobius"/>
    </source>
</evidence>
<dbReference type="AlphaFoldDB" id="A0A0M9EQW3"/>
<feature type="region of interest" description="Disordered" evidence="1">
    <location>
        <begin position="1"/>
        <end position="41"/>
    </location>
</feature>
<comment type="caution">
    <text evidence="3">The sequence shown here is derived from an EMBL/GenBank/DDBJ whole genome shotgun (WGS) entry which is preliminary data.</text>
</comment>
<evidence type="ECO:0000313" key="3">
    <source>
        <dbReference type="EMBL" id="KPA37686.1"/>
    </source>
</evidence>
<keyword evidence="2" id="KW-1133">Transmembrane helix</keyword>
<proteinExistence type="predicted"/>
<organism evidence="3 4">
    <name type="scientific">Fusarium langsethiae</name>
    <dbReference type="NCBI Taxonomy" id="179993"/>
    <lineage>
        <taxon>Eukaryota</taxon>
        <taxon>Fungi</taxon>
        <taxon>Dikarya</taxon>
        <taxon>Ascomycota</taxon>
        <taxon>Pezizomycotina</taxon>
        <taxon>Sordariomycetes</taxon>
        <taxon>Hypocreomycetidae</taxon>
        <taxon>Hypocreales</taxon>
        <taxon>Nectriaceae</taxon>
        <taxon>Fusarium</taxon>
    </lineage>
</organism>
<dbReference type="Proteomes" id="UP000037904">
    <property type="component" value="Unassembled WGS sequence"/>
</dbReference>
<feature type="compositionally biased region" description="Basic and acidic residues" evidence="1">
    <location>
        <begin position="1"/>
        <end position="16"/>
    </location>
</feature>
<keyword evidence="4" id="KW-1185">Reference proteome</keyword>
<dbReference type="EMBL" id="JXCE01000372">
    <property type="protein sequence ID" value="KPA37686.1"/>
    <property type="molecule type" value="Genomic_DNA"/>
</dbReference>
<reference evidence="3 4" key="1">
    <citation type="submission" date="2015-04" db="EMBL/GenBank/DDBJ databases">
        <title>The draft genome sequence of Fusarium langsethiae, a T-2/HT-2 mycotoxin producer.</title>
        <authorList>
            <person name="Lysoe E."/>
            <person name="Divon H.H."/>
            <person name="Terzi V."/>
            <person name="Orru L."/>
            <person name="Lamontanara A."/>
            <person name="Kolseth A.-K."/>
            <person name="Frandsen R.J."/>
            <person name="Nielsen K."/>
            <person name="Thrane U."/>
        </authorList>
    </citation>
    <scope>NUCLEOTIDE SEQUENCE [LARGE SCALE GENOMIC DNA]</scope>
    <source>
        <strain evidence="3 4">Fl201059</strain>
    </source>
</reference>
<feature type="compositionally biased region" description="Basic residues" evidence="1">
    <location>
        <begin position="22"/>
        <end position="31"/>
    </location>
</feature>
<keyword evidence="2" id="KW-0812">Transmembrane</keyword>
<name>A0A0M9EQW3_FUSLA</name>
<protein>
    <submittedName>
        <fullName evidence="3">Dipeptidyl peptidase iii</fullName>
    </submittedName>
</protein>
<sequence>MVIDEATKQKDCERESVGSGRNTRRLFRRKLGQGQSSPSPLVRIMTNNQEESADHGNGMAWRRRRPSIIRPRRLSGKILIASDTLAIRHQEEAIDLDWYSSWLSSRLLNLPATVASLQTQGKSVRDMAAFDSVCGHVESYLHGNRSCGINEVVEHLQESEVFDDNGDDDEGLNAMRLLVFSALGWKSMIYQPEFNVCTPDKLAIHHDNGPNSGLVFDMYKVPADMCDRPLFVLLKCFGNLLPARSSSSTQFAVETSKTAASWVALYPSEVNAYLLHTLLGVRFRWVDSIALHLDYDKSSRTLSIFCFPSICASQLESRSGTIFAFASTEKNGVDPRADEDDIAHLLEEILLSYRLLFGQCEKSRKLFRGIFDPVNLPFPQPDTLLHVLCGQRQLSLDASHANLLPRDRRVYYAARDFPVLYERVELLAKELSGARPRSMSGLLRDRRDTLQFWTFWLVALFGGLSISLAIIQTILQAIQIAQQAGKI</sequence>
<keyword evidence="2" id="KW-0472">Membrane</keyword>
<accession>A0A0M9EQW3</accession>
<gene>
    <name evidence="3" type="ORF">FLAG1_09489</name>
</gene>
<evidence type="ECO:0000313" key="4">
    <source>
        <dbReference type="Proteomes" id="UP000037904"/>
    </source>
</evidence>
<feature type="transmembrane region" description="Helical" evidence="2">
    <location>
        <begin position="453"/>
        <end position="478"/>
    </location>
</feature>
<evidence type="ECO:0000256" key="1">
    <source>
        <dbReference type="SAM" id="MobiDB-lite"/>
    </source>
</evidence>